<gene>
    <name evidence="1" type="ORF">BB31_06755</name>
</gene>
<accession>A0A2P2FZ96</accession>
<keyword evidence="2" id="KW-1185">Reference proteome</keyword>
<evidence type="ECO:0000313" key="2">
    <source>
        <dbReference type="Proteomes" id="UP000256220"/>
    </source>
</evidence>
<reference evidence="1 2" key="1">
    <citation type="journal article" date="2014" name="Genome Announc.">
        <title>Draft Genome Sequence of Amycolatopsis lurida NRRL 2430, Producer of the Glycopeptide Family Antibiotic Ristocetin.</title>
        <authorList>
            <person name="Kwun M.J."/>
            <person name="Hong H.J."/>
        </authorList>
    </citation>
    <scope>NUCLEOTIDE SEQUENCE [LARGE SCALE GENOMIC DNA]</scope>
    <source>
        <strain evidence="1 2">NRRL 2430</strain>
    </source>
</reference>
<organism evidence="1 2">
    <name type="scientific">Amycolatopsis lurida NRRL 2430</name>
    <dbReference type="NCBI Taxonomy" id="1460371"/>
    <lineage>
        <taxon>Bacteria</taxon>
        <taxon>Bacillati</taxon>
        <taxon>Actinomycetota</taxon>
        <taxon>Actinomycetes</taxon>
        <taxon>Pseudonocardiales</taxon>
        <taxon>Pseudonocardiaceae</taxon>
        <taxon>Amycolatopsis</taxon>
    </lineage>
</organism>
<dbReference type="Proteomes" id="UP000256220">
    <property type="component" value="Unassembled WGS sequence"/>
</dbReference>
<evidence type="ECO:0000313" key="1">
    <source>
        <dbReference type="EMBL" id="KFU82037.1"/>
    </source>
</evidence>
<comment type="caution">
    <text evidence="1">The sequence shown here is derived from an EMBL/GenBank/DDBJ whole genome shotgun (WGS) entry which is preliminary data.</text>
</comment>
<dbReference type="EMBL" id="JFBM01000004">
    <property type="protein sequence ID" value="KFU82037.1"/>
    <property type="molecule type" value="Genomic_DNA"/>
</dbReference>
<dbReference type="AlphaFoldDB" id="A0A2P2FZ96"/>
<protein>
    <submittedName>
        <fullName evidence="1">Uncharacterized protein</fullName>
    </submittedName>
</protein>
<proteinExistence type="predicted"/>
<name>A0A2P2FZ96_AMYLU</name>
<dbReference type="RefSeq" id="WP_034307180.1">
    <property type="nucleotide sequence ID" value="NZ_JFBM01000004.1"/>
</dbReference>
<sequence>MAASRRPAMGSDMAAEVCRSSKIVAPKVWAEPVATSAGEAGSRVESSLTSFHHAVSAWPWSIVILAGA</sequence>